<protein>
    <recommendedName>
        <fullName evidence="4">START domain-containing protein</fullName>
    </recommendedName>
</protein>
<feature type="region of interest" description="Disordered" evidence="3">
    <location>
        <begin position="1"/>
        <end position="75"/>
    </location>
</feature>
<name>A0A0E0AEH5_9ORYZ</name>
<feature type="domain" description="START" evidence="4">
    <location>
        <begin position="384"/>
        <end position="472"/>
    </location>
</feature>
<dbReference type="Gene3D" id="3.90.1150.10">
    <property type="entry name" value="Aspartate Aminotransferase, domain 1"/>
    <property type="match status" value="1"/>
</dbReference>
<dbReference type="InterPro" id="IPR002913">
    <property type="entry name" value="START_lipid-bd_dom"/>
</dbReference>
<feature type="compositionally biased region" description="Low complexity" evidence="3">
    <location>
        <begin position="51"/>
        <end position="64"/>
    </location>
</feature>
<dbReference type="SMART" id="SM00234">
    <property type="entry name" value="START"/>
    <property type="match status" value="1"/>
</dbReference>
<proteinExistence type="predicted"/>
<dbReference type="PANTHER" id="PTHR45950:SF1">
    <property type="entry name" value="HOMEOBOX-LEUCINE ZIPPER PROTEIN ATHB-15"/>
    <property type="match status" value="1"/>
</dbReference>
<dbReference type="InterPro" id="IPR023393">
    <property type="entry name" value="START-like_dom_sf"/>
</dbReference>
<reference evidence="5" key="2">
    <citation type="submission" date="2018-05" db="EMBL/GenBank/DDBJ databases">
        <title>OgluRS3 (Oryza glumaepatula Reference Sequence Version 3).</title>
        <authorList>
            <person name="Zhang J."/>
            <person name="Kudrna D."/>
            <person name="Lee S."/>
            <person name="Talag J."/>
            <person name="Welchert J."/>
            <person name="Wing R.A."/>
        </authorList>
    </citation>
    <scope>NUCLEOTIDE SEQUENCE [LARGE SCALE GENOMIC DNA]</scope>
</reference>
<keyword evidence="2" id="KW-0539">Nucleus</keyword>
<organism evidence="5">
    <name type="scientific">Oryza glumipatula</name>
    <dbReference type="NCBI Taxonomy" id="40148"/>
    <lineage>
        <taxon>Eukaryota</taxon>
        <taxon>Viridiplantae</taxon>
        <taxon>Streptophyta</taxon>
        <taxon>Embryophyta</taxon>
        <taxon>Tracheophyta</taxon>
        <taxon>Spermatophyta</taxon>
        <taxon>Magnoliopsida</taxon>
        <taxon>Liliopsida</taxon>
        <taxon>Poales</taxon>
        <taxon>Poaceae</taxon>
        <taxon>BOP clade</taxon>
        <taxon>Oryzoideae</taxon>
        <taxon>Oryzeae</taxon>
        <taxon>Oryzinae</taxon>
        <taxon>Oryza</taxon>
    </lineage>
</organism>
<dbReference type="GO" id="GO:0003700">
    <property type="term" value="F:DNA-binding transcription factor activity"/>
    <property type="evidence" value="ECO:0007669"/>
    <property type="project" value="InterPro"/>
</dbReference>
<sequence length="880" mass="94474">MRALRSSKNMAITDQATTLRQAGEPVIGLAAGEPDFDTPASLPRSTYADVAASSSSSRSSSTSAPPAPEADPPTRRRAVLCRLSPQARQQWHRSTSSLDVAMNSVAVLGDGEGEITCIATSVFACLLIRRPPLSPSRGTEGILDGGHWPCSKGPSTFLLILVLTAAAFAAEAAGDGCSAGCELALASSSSSASTPILSSSSPRRVALSSPLPASSVDVFISSPFVRMGPTADQARAPQIDWRHSFSPSFGAALLKEWIGVNQQRCGLCSDLGRGGYKNTAMRSGAVCGGPSMPADGDGSLHLRIPHQHAALQAKSGKWWPKRKDLVCCACAGHWWCEATATVKLLYMQARTDKPENFCGKFLAQPEIPKLKSVFSLQLYAPTTLAPAHNFWLLRYTSILGDGSLVVCERSLSSKQGGPSMPLVQPFIRDEMLPSGFLIRPSDGGGSVIHIVDHMDLEPWSVPEVVRPLYESSALVAQKISMASCKIQSLRCLRQVAYKDTRSVITGWGRKLAALHALSQKAHHVGLLNSRCFLVLAMNLLQFKSVKNNFACSLFRGFNEVLNGLADDGWSVIESDGIDDVCISVNSSKVTGCNATFSSGLTIVSTGVLCAKASMLLQFLEVIKLGNTRNYQDTLVHRDLFLLQDTSSSNCMLDLASMLEAATPRSRISGINSSGCAAAASSKAVMTIAFQFAFESHLQGSVPAMAQQYMCSIISSVQRIAVVLSSSRLIPPGVAAATQHAPATRCCPDGFARAIDFILELNSSNLQMPTAAVMPVFTFANRRWRRRQAQDGGGGYSKMRNVSTDYGSLSIFVFPRIDLYSIEYGLLVWQLLIMMNFQAARKGAPLALVKKKEGISFAVFGGFCVLHDATEYCSDWHQGMN</sequence>
<accession>A0A0E0AEH5</accession>
<evidence type="ECO:0000256" key="1">
    <source>
        <dbReference type="ARBA" id="ARBA00004123"/>
    </source>
</evidence>
<dbReference type="GO" id="GO:0008289">
    <property type="term" value="F:lipid binding"/>
    <property type="evidence" value="ECO:0007669"/>
    <property type="project" value="InterPro"/>
</dbReference>
<evidence type="ECO:0000256" key="3">
    <source>
        <dbReference type="SAM" id="MobiDB-lite"/>
    </source>
</evidence>
<evidence type="ECO:0000313" key="5">
    <source>
        <dbReference type="EnsemblPlants" id="OGLUM06G29150.11"/>
    </source>
</evidence>
<dbReference type="SUPFAM" id="SSF55961">
    <property type="entry name" value="Bet v1-like"/>
    <property type="match status" value="1"/>
</dbReference>
<dbReference type="InterPro" id="IPR044830">
    <property type="entry name" value="HD-Zip_III"/>
</dbReference>
<keyword evidence="6" id="KW-1185">Reference proteome</keyword>
<dbReference type="GO" id="GO:0005634">
    <property type="term" value="C:nucleus"/>
    <property type="evidence" value="ECO:0007669"/>
    <property type="project" value="UniProtKB-SubCell"/>
</dbReference>
<dbReference type="EnsemblPlants" id="OGLUM06G29150.11">
    <property type="protein sequence ID" value="OGLUM06G29150.11"/>
    <property type="gene ID" value="OGLUM06G29150"/>
</dbReference>
<dbReference type="PANTHER" id="PTHR45950">
    <property type="entry name" value="HOMEOBOX-LEUCINE ZIPPER PROTEIN ATHB-14"/>
    <property type="match status" value="1"/>
</dbReference>
<reference evidence="5" key="1">
    <citation type="submission" date="2015-04" db="UniProtKB">
        <authorList>
            <consortium name="EnsemblPlants"/>
        </authorList>
    </citation>
    <scope>IDENTIFICATION</scope>
</reference>
<evidence type="ECO:0000313" key="6">
    <source>
        <dbReference type="Proteomes" id="UP000026961"/>
    </source>
</evidence>
<dbReference type="Pfam" id="PF01852">
    <property type="entry name" value="START"/>
    <property type="match status" value="1"/>
</dbReference>
<dbReference type="PROSITE" id="PS50848">
    <property type="entry name" value="START"/>
    <property type="match status" value="1"/>
</dbReference>
<dbReference type="InterPro" id="IPR015422">
    <property type="entry name" value="PyrdxlP-dep_Trfase_small"/>
</dbReference>
<dbReference type="AlphaFoldDB" id="A0A0E0AEH5"/>
<dbReference type="Gene3D" id="3.30.530.20">
    <property type="match status" value="1"/>
</dbReference>
<dbReference type="Gramene" id="OGLUM06G29150.11">
    <property type="protein sequence ID" value="OGLUM06G29150.11"/>
    <property type="gene ID" value="OGLUM06G29150"/>
</dbReference>
<dbReference type="Proteomes" id="UP000026961">
    <property type="component" value="Chromosome 6"/>
</dbReference>
<comment type="subcellular location">
    <subcellularLocation>
        <location evidence="1">Nucleus</location>
    </subcellularLocation>
</comment>
<evidence type="ECO:0000259" key="4">
    <source>
        <dbReference type="PROSITE" id="PS50848"/>
    </source>
</evidence>
<evidence type="ECO:0000256" key="2">
    <source>
        <dbReference type="ARBA" id="ARBA00023242"/>
    </source>
</evidence>
<feature type="compositionally biased region" description="Polar residues" evidence="3">
    <location>
        <begin position="1"/>
        <end position="20"/>
    </location>
</feature>